<evidence type="ECO:0000256" key="3">
    <source>
        <dbReference type="ARBA" id="ARBA00023014"/>
    </source>
</evidence>
<dbReference type="GO" id="GO:0046872">
    <property type="term" value="F:metal ion binding"/>
    <property type="evidence" value="ECO:0007669"/>
    <property type="project" value="UniProtKB-KW"/>
</dbReference>
<dbReference type="Pfam" id="PF00248">
    <property type="entry name" value="Aldo_ket_red"/>
    <property type="match status" value="1"/>
</dbReference>
<dbReference type="SUPFAM" id="SSF51430">
    <property type="entry name" value="NAD(P)-linked oxidoreductase"/>
    <property type="match status" value="1"/>
</dbReference>
<evidence type="ECO:0000256" key="2">
    <source>
        <dbReference type="ARBA" id="ARBA00023004"/>
    </source>
</evidence>
<dbReference type="InterPro" id="IPR017896">
    <property type="entry name" value="4Fe4S_Fe-S-bd"/>
</dbReference>
<evidence type="ECO:0000313" key="5">
    <source>
        <dbReference type="EMBL" id="SHI37569.1"/>
    </source>
</evidence>
<gene>
    <name evidence="5" type="ORF">SAMN02745725_00288</name>
</gene>
<keyword evidence="3" id="KW-0411">Iron-sulfur</keyword>
<dbReference type="RefSeq" id="WP_072911436.1">
    <property type="nucleotide sequence ID" value="NZ_FQYQ01000001.1"/>
</dbReference>
<dbReference type="InterPro" id="IPR009051">
    <property type="entry name" value="Helical_ferredxn"/>
</dbReference>
<dbReference type="AlphaFoldDB" id="A0A1M6AM39"/>
<dbReference type="PANTHER" id="PTHR43312">
    <property type="entry name" value="D-THREO-ALDOSE 1-DEHYDROGENASE"/>
    <property type="match status" value="1"/>
</dbReference>
<dbReference type="InterPro" id="IPR036812">
    <property type="entry name" value="NAD(P)_OxRdtase_dom_sf"/>
</dbReference>
<evidence type="ECO:0000313" key="6">
    <source>
        <dbReference type="Proteomes" id="UP000184185"/>
    </source>
</evidence>
<reference evidence="5 6" key="1">
    <citation type="submission" date="2016-11" db="EMBL/GenBank/DDBJ databases">
        <authorList>
            <person name="Jaros S."/>
            <person name="Januszkiewicz K."/>
            <person name="Wedrychowicz H."/>
        </authorList>
    </citation>
    <scope>NUCLEOTIDE SEQUENCE [LARGE SCALE GENOMIC DNA]</scope>
    <source>
        <strain evidence="5 6">DSM 14809</strain>
    </source>
</reference>
<dbReference type="SUPFAM" id="SSF46548">
    <property type="entry name" value="alpha-helical ferredoxin"/>
    <property type="match status" value="1"/>
</dbReference>
<dbReference type="EMBL" id="FQYQ01000001">
    <property type="protein sequence ID" value="SHI37569.1"/>
    <property type="molecule type" value="Genomic_DNA"/>
</dbReference>
<protein>
    <recommendedName>
        <fullName evidence="4">4Fe-4S ferredoxin-type domain-containing protein</fullName>
    </recommendedName>
</protein>
<keyword evidence="2" id="KW-0408">Iron</keyword>
<dbReference type="InterPro" id="IPR023210">
    <property type="entry name" value="NADP_OxRdtase_dom"/>
</dbReference>
<dbReference type="Proteomes" id="UP000184185">
    <property type="component" value="Unassembled WGS sequence"/>
</dbReference>
<dbReference type="PROSITE" id="PS00198">
    <property type="entry name" value="4FE4S_FER_1"/>
    <property type="match status" value="1"/>
</dbReference>
<dbReference type="InterPro" id="IPR053135">
    <property type="entry name" value="AKR2_Oxidoreductase"/>
</dbReference>
<evidence type="ECO:0000256" key="1">
    <source>
        <dbReference type="ARBA" id="ARBA00022723"/>
    </source>
</evidence>
<evidence type="ECO:0000259" key="4">
    <source>
        <dbReference type="PROSITE" id="PS51379"/>
    </source>
</evidence>
<dbReference type="InterPro" id="IPR017900">
    <property type="entry name" value="4Fe4S_Fe_S_CS"/>
</dbReference>
<keyword evidence="6" id="KW-1185">Reference proteome</keyword>
<feature type="domain" description="4Fe-4S ferredoxin-type" evidence="4">
    <location>
        <begin position="336"/>
        <end position="367"/>
    </location>
</feature>
<dbReference type="OrthoDB" id="9773828at2"/>
<name>A0A1M6AM39_PSEXY</name>
<dbReference type="Gene3D" id="3.20.20.100">
    <property type="entry name" value="NADP-dependent oxidoreductase domain"/>
    <property type="match status" value="1"/>
</dbReference>
<dbReference type="PROSITE" id="PS51379">
    <property type="entry name" value="4FE4S_FER_2"/>
    <property type="match status" value="1"/>
</dbReference>
<dbReference type="GO" id="GO:0051536">
    <property type="term" value="F:iron-sulfur cluster binding"/>
    <property type="evidence" value="ECO:0007669"/>
    <property type="project" value="UniProtKB-KW"/>
</dbReference>
<accession>A0A1M6AM39</accession>
<organism evidence="5 6">
    <name type="scientific">Pseudobutyrivibrio xylanivorans DSM 14809</name>
    <dbReference type="NCBI Taxonomy" id="1123012"/>
    <lineage>
        <taxon>Bacteria</taxon>
        <taxon>Bacillati</taxon>
        <taxon>Bacillota</taxon>
        <taxon>Clostridia</taxon>
        <taxon>Lachnospirales</taxon>
        <taxon>Lachnospiraceae</taxon>
        <taxon>Pseudobutyrivibrio</taxon>
    </lineage>
</organism>
<keyword evidence="1" id="KW-0479">Metal-binding</keyword>
<dbReference type="Gene3D" id="1.10.1060.10">
    <property type="entry name" value="Alpha-helical ferredoxin"/>
    <property type="match status" value="1"/>
</dbReference>
<dbReference type="Pfam" id="PF13187">
    <property type="entry name" value="Fer4_9"/>
    <property type="match status" value="1"/>
</dbReference>
<dbReference type="PANTHER" id="PTHR43312:SF2">
    <property type="entry name" value="OXIDOREDUCTASE"/>
    <property type="match status" value="1"/>
</dbReference>
<proteinExistence type="predicted"/>
<dbReference type="CDD" id="cd19096">
    <property type="entry name" value="AKR_Fe-S_oxidoreductase"/>
    <property type="match status" value="1"/>
</dbReference>
<sequence>MGEKFFGENTPKLGFGLMRLPKEADNPSKIDIEQTKKMVDMFMEAGLTYFDTAFVYDGGESEKAAKVALVDRYPRESYTLATKLGAFAAHDEESAKQELLTSLERTGAGYIDYYLLHALSDGNLKKYEEWHLWDYVKEMKEKGLIKHYGFSFHDTPERLDEILTAHPDAEFVQLQINYADWNNPDVQSRGCYEVARKHGKSIVVMEPIKGGTLANPPAAVRELLKGANPNTSIASWAIRFVASLDGIITVLSGMSNVEQMADNLTYMSNFKPLSDEEQQVISKAQNILDSIDSIPCTSCHYCTDGCPMQIPIPEIFSARNKQLIWEQIEAGKQDYEKATKDRGVASACVQCGQCESVCPQHINIIERLQDCASVFE</sequence>